<comment type="caution">
    <text evidence="2">The sequence shown here is derived from an EMBL/GenBank/DDBJ whole genome shotgun (WGS) entry which is preliminary data.</text>
</comment>
<proteinExistence type="predicted"/>
<keyword evidence="3" id="KW-1185">Reference proteome</keyword>
<dbReference type="Pfam" id="PF07022">
    <property type="entry name" value="Phage_CI_repr"/>
    <property type="match status" value="1"/>
</dbReference>
<dbReference type="Proteomes" id="UP000486297">
    <property type="component" value="Unassembled WGS sequence"/>
</dbReference>
<evidence type="ECO:0000313" key="2">
    <source>
        <dbReference type="EMBL" id="MRN37219.1"/>
    </source>
</evidence>
<evidence type="ECO:0000313" key="3">
    <source>
        <dbReference type="Proteomes" id="UP000486297"/>
    </source>
</evidence>
<dbReference type="EMBL" id="WJXO01000001">
    <property type="protein sequence ID" value="MRN37219.1"/>
    <property type="molecule type" value="Genomic_DNA"/>
</dbReference>
<dbReference type="AlphaFoldDB" id="A0A7X2KXR4"/>
<reference evidence="2" key="1">
    <citation type="journal article" name="Emerg. Infect. Dis.">
        <title>Two cases of a newly characterized neisseria species.</title>
        <authorList>
            <person name="Mustapha M."/>
            <person name="Lemos A.P.S."/>
            <person name="Harrison L.H."/>
            <person name="Vantyne D."/>
            <person name="Sacchi C.T."/>
        </authorList>
    </citation>
    <scope>NUCLEOTIDE SEQUENCE</scope>
    <source>
        <strain evidence="2">N.95.16</strain>
    </source>
</reference>
<accession>A0A7X2KXR4</accession>
<dbReference type="RefSeq" id="WP_095502349.1">
    <property type="nucleotide sequence ID" value="NZ_WJXO01000001.1"/>
</dbReference>
<sequence length="139" mass="14771">MNSFERAKIAISAKNDADLARFLGVSTASVVGAKKREALSLEQLIKVSDGTGASLDWLVTGKEHIGKVAPDADTIRQYLPLDEQMLLASYRVLPEAARKELMAAAFDLTGHKKATVTIAGDSGQTNAGDGNIDTLTINK</sequence>
<dbReference type="Gene3D" id="1.10.260.40">
    <property type="entry name" value="lambda repressor-like DNA-binding domains"/>
    <property type="match status" value="1"/>
</dbReference>
<gene>
    <name evidence="2" type="ORF">GJU80_01525</name>
</gene>
<dbReference type="GO" id="GO:0045892">
    <property type="term" value="P:negative regulation of DNA-templated transcription"/>
    <property type="evidence" value="ECO:0007669"/>
    <property type="project" value="InterPro"/>
</dbReference>
<dbReference type="InterPro" id="IPR010982">
    <property type="entry name" value="Lambda_DNA-bd_dom_sf"/>
</dbReference>
<organism evidence="2 3">
    <name type="scientific">Neisseria brasiliensis</name>
    <dbReference type="NCBI Taxonomy" id="2666100"/>
    <lineage>
        <taxon>Bacteria</taxon>
        <taxon>Pseudomonadati</taxon>
        <taxon>Pseudomonadota</taxon>
        <taxon>Betaproteobacteria</taxon>
        <taxon>Neisseriales</taxon>
        <taxon>Neisseriaceae</taxon>
        <taxon>Neisseria</taxon>
    </lineage>
</organism>
<protein>
    <recommendedName>
        <fullName evidence="1">Bacteriophage CI repressor N-terminal domain-containing protein</fullName>
    </recommendedName>
</protein>
<dbReference type="InterPro" id="IPR010744">
    <property type="entry name" value="Phage_CI_N"/>
</dbReference>
<dbReference type="GO" id="GO:0003677">
    <property type="term" value="F:DNA binding"/>
    <property type="evidence" value="ECO:0007669"/>
    <property type="project" value="InterPro"/>
</dbReference>
<name>A0A7X2KXR4_9NEIS</name>
<evidence type="ECO:0000259" key="1">
    <source>
        <dbReference type="Pfam" id="PF07022"/>
    </source>
</evidence>
<feature type="domain" description="Bacteriophage CI repressor N-terminal" evidence="1">
    <location>
        <begin position="5"/>
        <end position="64"/>
    </location>
</feature>